<evidence type="ECO:0000313" key="2">
    <source>
        <dbReference type="EMBL" id="MBO2440148.1"/>
    </source>
</evidence>
<organism evidence="2 3">
    <name type="scientific">Actinomadura nitritigenes</name>
    <dbReference type="NCBI Taxonomy" id="134602"/>
    <lineage>
        <taxon>Bacteria</taxon>
        <taxon>Bacillati</taxon>
        <taxon>Actinomycetota</taxon>
        <taxon>Actinomycetes</taxon>
        <taxon>Streptosporangiales</taxon>
        <taxon>Thermomonosporaceae</taxon>
        <taxon>Actinomadura</taxon>
    </lineage>
</organism>
<protein>
    <submittedName>
        <fullName evidence="2">Alpha/beta hydrolase</fullName>
    </submittedName>
</protein>
<dbReference type="Pfam" id="PF01738">
    <property type="entry name" value="DLH"/>
    <property type="match status" value="1"/>
</dbReference>
<name>A0ABS3R1L7_9ACTN</name>
<feature type="domain" description="Dienelactone hydrolase" evidence="1">
    <location>
        <begin position="16"/>
        <end position="130"/>
    </location>
</feature>
<dbReference type="SUPFAM" id="SSF53474">
    <property type="entry name" value="alpha/beta-Hydrolases"/>
    <property type="match status" value="1"/>
</dbReference>
<dbReference type="InterPro" id="IPR002925">
    <property type="entry name" value="Dienelactn_hydro"/>
</dbReference>
<sequence length="295" mass="31897">MTVEHVTFDAVGVPLAGLLYRPDHASGDLPAVVVSGSWTSVKEQMAGLYAQRLAAHGFAALAFDFTGYGESGGEPRDVESPSLKNQDLEHAVSFLAGAAGIDPDRIGSVGVCAGGAFAAVHASGDPRVRSLAMVAAGLQDAEFARMALGGEESFQQHLVIGQKARAHYEETGEVQYVPAVSDTDPTAAMYGPFTYYLDRSRGAIPQYRNRFALMAWAEWLTFEPAESADRITVPTLSVHSETAAIPDGIRRFAARLHAPLRTVWLDDRTQFDFYDDDRTVTESVEHVARHLNATL</sequence>
<keyword evidence="3" id="KW-1185">Reference proteome</keyword>
<accession>A0ABS3R1L7</accession>
<dbReference type="Proteomes" id="UP000666915">
    <property type="component" value="Unassembled WGS sequence"/>
</dbReference>
<evidence type="ECO:0000259" key="1">
    <source>
        <dbReference type="Pfam" id="PF01738"/>
    </source>
</evidence>
<dbReference type="RefSeq" id="WP_208268519.1">
    <property type="nucleotide sequence ID" value="NZ_BAAAGM010000064.1"/>
</dbReference>
<comment type="caution">
    <text evidence="2">The sequence shown here is derived from an EMBL/GenBank/DDBJ whole genome shotgun (WGS) entry which is preliminary data.</text>
</comment>
<gene>
    <name evidence="2" type="ORF">J4557_21695</name>
</gene>
<proteinExistence type="predicted"/>
<reference evidence="2 3" key="1">
    <citation type="submission" date="2021-03" db="EMBL/GenBank/DDBJ databases">
        <authorList>
            <person name="Kanchanasin P."/>
            <person name="Saeng-In P."/>
            <person name="Phongsopitanun W."/>
            <person name="Yuki M."/>
            <person name="Kudo T."/>
            <person name="Ohkuma M."/>
            <person name="Tanasupawat S."/>
        </authorList>
    </citation>
    <scope>NUCLEOTIDE SEQUENCE [LARGE SCALE GENOMIC DNA]</scope>
    <source>
        <strain evidence="2 3">L46</strain>
    </source>
</reference>
<dbReference type="InterPro" id="IPR051411">
    <property type="entry name" value="Polyketide_trans_af380"/>
</dbReference>
<keyword evidence="2" id="KW-0378">Hydrolase</keyword>
<dbReference type="EMBL" id="JAGEOK010000013">
    <property type="protein sequence ID" value="MBO2440148.1"/>
    <property type="molecule type" value="Genomic_DNA"/>
</dbReference>
<evidence type="ECO:0000313" key="3">
    <source>
        <dbReference type="Proteomes" id="UP000666915"/>
    </source>
</evidence>
<dbReference type="Gene3D" id="3.40.50.1820">
    <property type="entry name" value="alpha/beta hydrolase"/>
    <property type="match status" value="1"/>
</dbReference>
<dbReference type="InterPro" id="IPR029058">
    <property type="entry name" value="AB_hydrolase_fold"/>
</dbReference>
<dbReference type="GO" id="GO:0016787">
    <property type="term" value="F:hydrolase activity"/>
    <property type="evidence" value="ECO:0007669"/>
    <property type="project" value="UniProtKB-KW"/>
</dbReference>
<dbReference type="PANTHER" id="PTHR47751">
    <property type="entry name" value="SUPERFAMILY HYDROLASE, PUTATIVE (AFU_ORTHOLOGUE AFUA_2G16580)-RELATED"/>
    <property type="match status" value="1"/>
</dbReference>
<dbReference type="Gene3D" id="1.10.10.800">
    <property type="match status" value="1"/>
</dbReference>
<dbReference type="PANTHER" id="PTHR47751:SF1">
    <property type="entry name" value="SUPERFAMILY HYDROLASE, PUTATIVE (AFU_ORTHOLOGUE AFUA_2G16580)-RELATED"/>
    <property type="match status" value="1"/>
</dbReference>